<dbReference type="InterPro" id="IPR036868">
    <property type="entry name" value="TusA-like_sf"/>
</dbReference>
<comment type="caution">
    <text evidence="2">The sequence shown here is derived from an EMBL/GenBank/DDBJ whole genome shotgun (WGS) entry which is preliminary data.</text>
</comment>
<proteinExistence type="predicted"/>
<feature type="domain" description="UPF0033" evidence="1">
    <location>
        <begin position="4"/>
        <end position="28"/>
    </location>
</feature>
<keyword evidence="3" id="KW-1185">Reference proteome</keyword>
<dbReference type="Proteomes" id="UP000675379">
    <property type="component" value="Unassembled WGS sequence"/>
</dbReference>
<name>A0A941CT53_9CLOT</name>
<evidence type="ECO:0000259" key="1">
    <source>
        <dbReference type="PROSITE" id="PS01148"/>
    </source>
</evidence>
<dbReference type="PROSITE" id="PS01148">
    <property type="entry name" value="UPF0033"/>
    <property type="match status" value="1"/>
</dbReference>
<reference evidence="2" key="1">
    <citation type="submission" date="2021-04" db="EMBL/GenBank/DDBJ databases">
        <title>Proteiniclasticum sedimins sp. nov., an obligate anaerobic bacterium isolated from anaerobic sludge.</title>
        <authorList>
            <person name="Liu J."/>
        </authorList>
    </citation>
    <scope>NUCLEOTIDE SEQUENCE</scope>
    <source>
        <strain evidence="2">BAD-10</strain>
    </source>
</reference>
<sequence length="72" mass="8270">MDKIDCFGDICPVPVIKLQNMISTILEGESFMMVVDHSCAIEHMREVLQKENLVWTIDEVMNGVWEVTVTKE</sequence>
<dbReference type="CDD" id="cd00291">
    <property type="entry name" value="SirA_YedF_YeeD"/>
    <property type="match status" value="1"/>
</dbReference>
<evidence type="ECO:0000313" key="2">
    <source>
        <dbReference type="EMBL" id="MBR0577268.1"/>
    </source>
</evidence>
<dbReference type="SUPFAM" id="SSF64307">
    <property type="entry name" value="SirA-like"/>
    <property type="match status" value="1"/>
</dbReference>
<evidence type="ECO:0000313" key="3">
    <source>
        <dbReference type="Proteomes" id="UP000675379"/>
    </source>
</evidence>
<accession>A0A941CT53</accession>
<protein>
    <submittedName>
        <fullName evidence="2">Sulfurtransferase TusA family protein</fullName>
    </submittedName>
</protein>
<dbReference type="InterPro" id="IPR001455">
    <property type="entry name" value="TusA-like"/>
</dbReference>
<dbReference type="AlphaFoldDB" id="A0A941CT53"/>
<gene>
    <name evidence="2" type="ORF">KCG48_13180</name>
</gene>
<dbReference type="Pfam" id="PF01206">
    <property type="entry name" value="TusA"/>
    <property type="match status" value="1"/>
</dbReference>
<dbReference type="RefSeq" id="WP_211802683.1">
    <property type="nucleotide sequence ID" value="NZ_JAGSCS010000024.1"/>
</dbReference>
<organism evidence="2 3">
    <name type="scientific">Proteiniclasticum sediminis</name>
    <dbReference type="NCBI Taxonomy" id="2804028"/>
    <lineage>
        <taxon>Bacteria</taxon>
        <taxon>Bacillati</taxon>
        <taxon>Bacillota</taxon>
        <taxon>Clostridia</taxon>
        <taxon>Eubacteriales</taxon>
        <taxon>Clostridiaceae</taxon>
        <taxon>Proteiniclasticum</taxon>
    </lineage>
</organism>
<dbReference type="EMBL" id="JAGSCS010000024">
    <property type="protein sequence ID" value="MBR0577268.1"/>
    <property type="molecule type" value="Genomic_DNA"/>
</dbReference>
<dbReference type="Gene3D" id="3.30.110.40">
    <property type="entry name" value="TusA-like domain"/>
    <property type="match status" value="1"/>
</dbReference>